<evidence type="ECO:0000256" key="2">
    <source>
        <dbReference type="ARBA" id="ARBA00022574"/>
    </source>
</evidence>
<feature type="repeat" description="WD" evidence="7">
    <location>
        <begin position="447"/>
        <end position="484"/>
    </location>
</feature>
<keyword evidence="2 7" id="KW-0853">WD repeat</keyword>
<organism evidence="9 10">
    <name type="scientific">Bodo saltans</name>
    <name type="common">Flagellated protozoan</name>
    <dbReference type="NCBI Taxonomy" id="75058"/>
    <lineage>
        <taxon>Eukaryota</taxon>
        <taxon>Discoba</taxon>
        <taxon>Euglenozoa</taxon>
        <taxon>Kinetoplastea</taxon>
        <taxon>Metakinetoplastina</taxon>
        <taxon>Eubodonida</taxon>
        <taxon>Bodonidae</taxon>
        <taxon>Bodo</taxon>
    </lineage>
</organism>
<proteinExistence type="predicted"/>
<dbReference type="SUPFAM" id="SSF50998">
    <property type="entry name" value="Quinoprotein alcohol dehydrogenase-like"/>
    <property type="match status" value="1"/>
</dbReference>
<evidence type="ECO:0000256" key="3">
    <source>
        <dbReference type="ARBA" id="ARBA00022737"/>
    </source>
</evidence>
<dbReference type="AlphaFoldDB" id="A0A0S4IPM0"/>
<dbReference type="PANTHER" id="PTHR19854:SF15">
    <property type="entry name" value="TRANSDUCIN BETA-LIKE PROTEIN 3"/>
    <property type="match status" value="1"/>
</dbReference>
<dbReference type="OrthoDB" id="5414888at2759"/>
<sequence>MEGKNCFRGRWSHTPFYSGGNVVLLKVESGDVSNVFSVTSCENTMNLVNSNDGTVLCSFAAPGDDDVVLNVDAIFCEGSEASLAQTSAFVPRGSYVAFSTRSLQIYVVKIEFSGDKYTARQVHNWMPSQQAVSLLRFSDNGLFLVTCSTDGSVKAWNVFHHHLTHNLKTTPGVITALAFSDDLSLMAIGNFEGWVTVVKFLTKEIAHSARLHTSAVEAIRISGDVLSTIGRDRKITVGTGPEYSSRKNTVIKEFVSTATFEFADTLIIGSTDGVVAAYKVSTTEEVRLIARSTRPKGAKVDDVDEEFAIRSLCTKPRTAVDAGLLRIEEDTQTMQILVATAAFHLVWMEKSEKTFNQRSCIVGFLDQVLDIQLLKPDETNQLERLVVTNSKEVIKFRGEGALSIGTLQGHDDVILSCAVSGNCIATGSKDKSVKLWDASTLQCLSSGRSHDGDVTGVSFNKKVSDSYHILISVGADANLRLWDVCSALKNSSTDMEAKSAVNDAHSGAVHCCDVSPNDQYIATGGKDKCVNVWTTQGKKLYKEASMKGHRRGVSCVAFSPADRVLASCSNDGSVRLWSLVSFSCVKALQADRVGVLQCAFFNNGTQLVTGNIEGVLRFWALSASEAVFTLETHTDRVWGLRVAENGEQLRIISGGADGTIVVTEDFTAEEAQRMQEERHATVLNEQALGNAIRKGEYAAAFELALTLNHPRHLRQVLLKWIAFDDANCSETLETSLLPKLSADFMKRLLLFMREWLTNARYASIATLVLGSFLRTFTFSDVIEMKDTFRPLAESFMSYSLRHATRMQSTLLRTYYLDFILRAGGATMLEGGPVKRPREEEA</sequence>
<feature type="repeat" description="WD" evidence="7">
    <location>
        <begin position="546"/>
        <end position="587"/>
    </location>
</feature>
<protein>
    <recommendedName>
        <fullName evidence="8">U3 small nucleolar RNA-associated protein 13 C-terminal domain-containing protein</fullName>
    </recommendedName>
</protein>
<dbReference type="PANTHER" id="PTHR19854">
    <property type="entry name" value="TRANSDUCIN BETA-LIKE 3"/>
    <property type="match status" value="1"/>
</dbReference>
<dbReference type="GO" id="GO:0000480">
    <property type="term" value="P:endonucleolytic cleavage in 5'-ETS of tricistronic rRNA transcript (SSU-rRNA, 5.8S rRNA, LSU-rRNA)"/>
    <property type="evidence" value="ECO:0007669"/>
    <property type="project" value="TreeGrafter"/>
</dbReference>
<keyword evidence="10" id="KW-1185">Reference proteome</keyword>
<dbReference type="GO" id="GO:0030686">
    <property type="term" value="C:90S preribosome"/>
    <property type="evidence" value="ECO:0007669"/>
    <property type="project" value="TreeGrafter"/>
</dbReference>
<dbReference type="PROSITE" id="PS50294">
    <property type="entry name" value="WD_REPEATS_REGION"/>
    <property type="match status" value="3"/>
</dbReference>
<dbReference type="VEuPathDB" id="TriTrypDB:BSAL_66575"/>
<dbReference type="InterPro" id="IPR013934">
    <property type="entry name" value="Utp13_C"/>
</dbReference>
<feature type="repeat" description="WD" evidence="7">
    <location>
        <begin position="407"/>
        <end position="446"/>
    </location>
</feature>
<dbReference type="InterPro" id="IPR020472">
    <property type="entry name" value="WD40_PAC1"/>
</dbReference>
<dbReference type="Gene3D" id="2.130.10.10">
    <property type="entry name" value="YVTN repeat-like/Quinoprotein amine dehydrogenase"/>
    <property type="match status" value="3"/>
</dbReference>
<dbReference type="EMBL" id="CYKH01000425">
    <property type="protein sequence ID" value="CUF86678.1"/>
    <property type="molecule type" value="Genomic_DNA"/>
</dbReference>
<dbReference type="CDD" id="cd00200">
    <property type="entry name" value="WD40"/>
    <property type="match status" value="1"/>
</dbReference>
<dbReference type="PROSITE" id="PS00678">
    <property type="entry name" value="WD_REPEATS_1"/>
    <property type="match status" value="3"/>
</dbReference>
<accession>A0A0S4IPM0</accession>
<dbReference type="Pfam" id="PF08625">
    <property type="entry name" value="Utp13"/>
    <property type="match status" value="1"/>
</dbReference>
<dbReference type="SMART" id="SM00320">
    <property type="entry name" value="WD40"/>
    <property type="match status" value="9"/>
</dbReference>
<evidence type="ECO:0000256" key="5">
    <source>
        <dbReference type="ARBA" id="ARBA00023242"/>
    </source>
</evidence>
<dbReference type="Pfam" id="PF00400">
    <property type="entry name" value="WD40"/>
    <property type="match status" value="6"/>
</dbReference>
<dbReference type="InterPro" id="IPR011047">
    <property type="entry name" value="Quinoprotein_ADH-like_sf"/>
</dbReference>
<keyword evidence="5" id="KW-0539">Nucleus</keyword>
<dbReference type="InterPro" id="IPR015943">
    <property type="entry name" value="WD40/YVTN_repeat-like_dom_sf"/>
</dbReference>
<gene>
    <name evidence="9" type="ORF">BSAL_66575</name>
</gene>
<comment type="subcellular location">
    <subcellularLocation>
        <location evidence="1">Nucleus</location>
        <location evidence="1">Nucleolus</location>
    </subcellularLocation>
</comment>
<evidence type="ECO:0000256" key="6">
    <source>
        <dbReference type="ARBA" id="ARBA00023274"/>
    </source>
</evidence>
<feature type="repeat" description="WD" evidence="7">
    <location>
        <begin position="125"/>
        <end position="158"/>
    </location>
</feature>
<dbReference type="PROSITE" id="PS50082">
    <property type="entry name" value="WD_REPEATS_2"/>
    <property type="match status" value="6"/>
</dbReference>
<dbReference type="GO" id="GO:0032040">
    <property type="term" value="C:small-subunit processome"/>
    <property type="evidence" value="ECO:0007669"/>
    <property type="project" value="InterPro"/>
</dbReference>
<dbReference type="PRINTS" id="PR00320">
    <property type="entry name" value="GPROTEINBRPT"/>
</dbReference>
<evidence type="ECO:0000259" key="8">
    <source>
        <dbReference type="Pfam" id="PF08625"/>
    </source>
</evidence>
<keyword evidence="4" id="KW-0689">Ribosomal protein</keyword>
<dbReference type="Proteomes" id="UP000051952">
    <property type="component" value="Unassembled WGS sequence"/>
</dbReference>
<dbReference type="InterPro" id="IPR019775">
    <property type="entry name" value="WD40_repeat_CS"/>
</dbReference>
<name>A0A0S4IPM0_BODSA</name>
<keyword evidence="6" id="KW-0687">Ribonucleoprotein</keyword>
<evidence type="ECO:0000256" key="7">
    <source>
        <dbReference type="PROSITE-ProRule" id="PRU00221"/>
    </source>
</evidence>
<dbReference type="InterPro" id="IPR001680">
    <property type="entry name" value="WD40_rpt"/>
</dbReference>
<reference evidence="10" key="1">
    <citation type="submission" date="2015-09" db="EMBL/GenBank/DDBJ databases">
        <authorList>
            <consortium name="Pathogen Informatics"/>
        </authorList>
    </citation>
    <scope>NUCLEOTIDE SEQUENCE [LARGE SCALE GENOMIC DNA]</scope>
    <source>
        <strain evidence="10">Lake Konstanz</strain>
    </source>
</reference>
<dbReference type="GO" id="GO:0034511">
    <property type="term" value="F:U3 snoRNA binding"/>
    <property type="evidence" value="ECO:0007669"/>
    <property type="project" value="TreeGrafter"/>
</dbReference>
<dbReference type="GO" id="GO:0000472">
    <property type="term" value="P:endonucleolytic cleavage to generate mature 5'-end of SSU-rRNA from (SSU-rRNA, 5.8S rRNA, LSU-rRNA)"/>
    <property type="evidence" value="ECO:0007669"/>
    <property type="project" value="TreeGrafter"/>
</dbReference>
<evidence type="ECO:0000256" key="1">
    <source>
        <dbReference type="ARBA" id="ARBA00004604"/>
    </source>
</evidence>
<feature type="domain" description="U3 small nucleolar RNA-associated protein 13 C-terminal" evidence="8">
    <location>
        <begin position="685"/>
        <end position="821"/>
    </location>
</feature>
<feature type="repeat" description="WD" evidence="7">
    <location>
        <begin position="502"/>
        <end position="543"/>
    </location>
</feature>
<dbReference type="GO" id="GO:0005840">
    <property type="term" value="C:ribosome"/>
    <property type="evidence" value="ECO:0007669"/>
    <property type="project" value="UniProtKB-KW"/>
</dbReference>
<evidence type="ECO:0000313" key="9">
    <source>
        <dbReference type="EMBL" id="CUF86678.1"/>
    </source>
</evidence>
<keyword evidence="3" id="KW-0677">Repeat</keyword>
<dbReference type="OMA" id="PYVQRHF"/>
<evidence type="ECO:0000313" key="10">
    <source>
        <dbReference type="Proteomes" id="UP000051952"/>
    </source>
</evidence>
<feature type="repeat" description="WD" evidence="7">
    <location>
        <begin position="588"/>
        <end position="629"/>
    </location>
</feature>
<evidence type="ECO:0000256" key="4">
    <source>
        <dbReference type="ARBA" id="ARBA00022980"/>
    </source>
</evidence>